<dbReference type="Gene3D" id="2.40.50.140">
    <property type="entry name" value="Nucleic acid-binding proteins"/>
    <property type="match status" value="1"/>
</dbReference>
<dbReference type="SUPFAM" id="SSF50249">
    <property type="entry name" value="Nucleic acid-binding proteins"/>
    <property type="match status" value="1"/>
</dbReference>
<dbReference type="InterPro" id="IPR042242">
    <property type="entry name" value="RecO_C"/>
</dbReference>
<dbReference type="InterPro" id="IPR022572">
    <property type="entry name" value="DNA_rep/recomb_RecO_N"/>
</dbReference>
<dbReference type="OrthoDB" id="9804792at2"/>
<dbReference type="PANTHER" id="PTHR33991">
    <property type="entry name" value="DNA REPAIR PROTEIN RECO"/>
    <property type="match status" value="1"/>
</dbReference>
<name>A0A4U7N5I2_9RHOB</name>
<dbReference type="HAMAP" id="MF_00201">
    <property type="entry name" value="RecO"/>
    <property type="match status" value="1"/>
</dbReference>
<evidence type="ECO:0000259" key="8">
    <source>
        <dbReference type="Pfam" id="PF11967"/>
    </source>
</evidence>
<dbReference type="Pfam" id="PF11967">
    <property type="entry name" value="RecO_N"/>
    <property type="match status" value="1"/>
</dbReference>
<dbReference type="InterPro" id="IPR003717">
    <property type="entry name" value="RecO"/>
</dbReference>
<evidence type="ECO:0000256" key="1">
    <source>
        <dbReference type="ARBA" id="ARBA00007452"/>
    </source>
</evidence>
<dbReference type="PANTHER" id="PTHR33991:SF1">
    <property type="entry name" value="DNA REPAIR PROTEIN RECO"/>
    <property type="match status" value="1"/>
</dbReference>
<keyword evidence="5 7" id="KW-0234">DNA repair</keyword>
<evidence type="ECO:0000256" key="4">
    <source>
        <dbReference type="ARBA" id="ARBA00023172"/>
    </source>
</evidence>
<dbReference type="NCBIfam" id="TIGR00613">
    <property type="entry name" value="reco"/>
    <property type="match status" value="1"/>
</dbReference>
<feature type="domain" description="DNA replication/recombination mediator RecO N-terminal" evidence="8">
    <location>
        <begin position="1"/>
        <end position="76"/>
    </location>
</feature>
<organism evidence="9 10">
    <name type="scientific">Shimia litoralis</name>
    <dbReference type="NCBI Taxonomy" id="420403"/>
    <lineage>
        <taxon>Bacteria</taxon>
        <taxon>Pseudomonadati</taxon>
        <taxon>Pseudomonadota</taxon>
        <taxon>Alphaproteobacteria</taxon>
        <taxon>Rhodobacterales</taxon>
        <taxon>Roseobacteraceae</taxon>
    </lineage>
</organism>
<protein>
    <recommendedName>
        <fullName evidence="2 7">DNA repair protein RecO</fullName>
    </recommendedName>
    <alternativeName>
        <fullName evidence="6 7">Recombination protein O</fullName>
    </alternativeName>
</protein>
<dbReference type="Proteomes" id="UP000306575">
    <property type="component" value="Unassembled WGS sequence"/>
</dbReference>
<dbReference type="SUPFAM" id="SSF57863">
    <property type="entry name" value="ArfGap/RecO-like zinc finger"/>
    <property type="match status" value="1"/>
</dbReference>
<evidence type="ECO:0000256" key="2">
    <source>
        <dbReference type="ARBA" id="ARBA00021310"/>
    </source>
</evidence>
<dbReference type="GO" id="GO:0006310">
    <property type="term" value="P:DNA recombination"/>
    <property type="evidence" value="ECO:0007669"/>
    <property type="project" value="UniProtKB-UniRule"/>
</dbReference>
<dbReference type="Gene3D" id="1.20.1440.120">
    <property type="entry name" value="Recombination protein O, C-terminal domain"/>
    <property type="match status" value="1"/>
</dbReference>
<dbReference type="Pfam" id="PF02565">
    <property type="entry name" value="RecO_C"/>
    <property type="match status" value="1"/>
</dbReference>
<dbReference type="EMBL" id="SULI01000007">
    <property type="protein sequence ID" value="TKZ21050.1"/>
    <property type="molecule type" value="Genomic_DNA"/>
</dbReference>
<evidence type="ECO:0000256" key="7">
    <source>
        <dbReference type="HAMAP-Rule" id="MF_00201"/>
    </source>
</evidence>
<evidence type="ECO:0000256" key="6">
    <source>
        <dbReference type="ARBA" id="ARBA00033409"/>
    </source>
</evidence>
<evidence type="ECO:0000313" key="10">
    <source>
        <dbReference type="Proteomes" id="UP000306575"/>
    </source>
</evidence>
<dbReference type="InterPro" id="IPR012340">
    <property type="entry name" value="NA-bd_OB-fold"/>
</dbReference>
<dbReference type="GO" id="GO:0043590">
    <property type="term" value="C:bacterial nucleoid"/>
    <property type="evidence" value="ECO:0007669"/>
    <property type="project" value="TreeGrafter"/>
</dbReference>
<reference evidence="9 10" key="1">
    <citation type="submission" date="2019-04" db="EMBL/GenBank/DDBJ databases">
        <title>Genome sequence of Pelagicola litoralis CL-ES2.</title>
        <authorList>
            <person name="Cao J."/>
        </authorList>
    </citation>
    <scope>NUCLEOTIDE SEQUENCE [LARGE SCALE GENOMIC DNA]</scope>
    <source>
        <strain evidence="9 10">CL-ES2</strain>
    </source>
</reference>
<keyword evidence="10" id="KW-1185">Reference proteome</keyword>
<comment type="caution">
    <text evidence="9">The sequence shown here is derived from an EMBL/GenBank/DDBJ whole genome shotgun (WGS) entry which is preliminary data.</text>
</comment>
<dbReference type="InterPro" id="IPR037278">
    <property type="entry name" value="ARFGAP/RecO"/>
</dbReference>
<comment type="similarity">
    <text evidence="1 7">Belongs to the RecO family.</text>
</comment>
<evidence type="ECO:0000256" key="3">
    <source>
        <dbReference type="ARBA" id="ARBA00022763"/>
    </source>
</evidence>
<evidence type="ECO:0000313" key="9">
    <source>
        <dbReference type="EMBL" id="TKZ21050.1"/>
    </source>
</evidence>
<dbReference type="GO" id="GO:0006302">
    <property type="term" value="P:double-strand break repair"/>
    <property type="evidence" value="ECO:0007669"/>
    <property type="project" value="TreeGrafter"/>
</dbReference>
<evidence type="ECO:0000256" key="5">
    <source>
        <dbReference type="ARBA" id="ARBA00023204"/>
    </source>
</evidence>
<proteinExistence type="inferred from homology"/>
<comment type="function">
    <text evidence="7">Involved in DNA repair and RecF pathway recombination.</text>
</comment>
<dbReference type="AlphaFoldDB" id="A0A4U7N5I2"/>
<dbReference type="RefSeq" id="WP_138015879.1">
    <property type="nucleotide sequence ID" value="NZ_SULI01000007.1"/>
</dbReference>
<gene>
    <name evidence="7 9" type="primary">recO</name>
    <name evidence="9" type="ORF">FAP39_08005</name>
</gene>
<accession>A0A4U7N5I2</accession>
<keyword evidence="4 7" id="KW-0233">DNA recombination</keyword>
<sequence length="243" mass="26696">MDWRDQGFVLRARKHGETSVILDVFTREHGRHAGVLRGGTSRKMTPVIQPGAQIDVAWHARLEDHIGSYKVEPIRSRAAVISDRYALAGLNAVTALIGFCLAEREPHQALYHRSEQLLDLLGHHDVWALAYLQWELALLEEMGFGLDLRACAVTGATEGLRYVSPRSGKAVSDQGAGEWADKLLALPACMLGAGEATDAEIVQALHTTGFFLEQKVAPQMGHTPVPDARGRLLDLLNRRAQLP</sequence>
<keyword evidence="3 7" id="KW-0227">DNA damage</keyword>